<gene>
    <name evidence="1" type="ORF">Egran_06509</name>
</gene>
<dbReference type="OrthoDB" id="5979581at2759"/>
<evidence type="ECO:0000313" key="1">
    <source>
        <dbReference type="EMBL" id="OXV05724.1"/>
    </source>
</evidence>
<accession>A0A232LNP7</accession>
<dbReference type="Proteomes" id="UP000243515">
    <property type="component" value="Unassembled WGS sequence"/>
</dbReference>
<reference evidence="1 2" key="1">
    <citation type="journal article" date="2015" name="Environ. Microbiol.">
        <title>Metagenome sequence of Elaphomyces granulatus from sporocarp tissue reveals Ascomycota ectomycorrhizal fingerprints of genome expansion and a Proteobacteria-rich microbiome.</title>
        <authorList>
            <person name="Quandt C.A."/>
            <person name="Kohler A."/>
            <person name="Hesse C.N."/>
            <person name="Sharpton T.J."/>
            <person name="Martin F."/>
            <person name="Spatafora J.W."/>
        </authorList>
    </citation>
    <scope>NUCLEOTIDE SEQUENCE [LARGE SCALE GENOMIC DNA]</scope>
    <source>
        <strain evidence="1 2">OSC145934</strain>
    </source>
</reference>
<dbReference type="AlphaFoldDB" id="A0A232LNP7"/>
<organism evidence="1 2">
    <name type="scientific">Elaphomyces granulatus</name>
    <dbReference type="NCBI Taxonomy" id="519963"/>
    <lineage>
        <taxon>Eukaryota</taxon>
        <taxon>Fungi</taxon>
        <taxon>Dikarya</taxon>
        <taxon>Ascomycota</taxon>
        <taxon>Pezizomycotina</taxon>
        <taxon>Eurotiomycetes</taxon>
        <taxon>Eurotiomycetidae</taxon>
        <taxon>Eurotiales</taxon>
        <taxon>Elaphomycetaceae</taxon>
        <taxon>Elaphomyces</taxon>
    </lineage>
</organism>
<evidence type="ECO:0000313" key="2">
    <source>
        <dbReference type="Proteomes" id="UP000243515"/>
    </source>
</evidence>
<name>A0A232LNP7_9EURO</name>
<dbReference type="EMBL" id="NPHW01006523">
    <property type="protein sequence ID" value="OXV05724.1"/>
    <property type="molecule type" value="Genomic_DNA"/>
</dbReference>
<keyword evidence="2" id="KW-1185">Reference proteome</keyword>
<proteinExistence type="predicted"/>
<sequence>MIHLVGKLPEEWQPKWKRMQLDLKPKFREPDKPEENLQISELKRSFDESVQIPSLLPLISVIEGLLRFLPSSRMTASEALDFLRQKPNGVACATSQYHYRPKKLYRTYYLGNSGDEGLVALTLTW</sequence>
<dbReference type="Gene3D" id="1.10.510.10">
    <property type="entry name" value="Transferase(Phosphotransferase) domain 1"/>
    <property type="match status" value="1"/>
</dbReference>
<comment type="caution">
    <text evidence="1">The sequence shown here is derived from an EMBL/GenBank/DDBJ whole genome shotgun (WGS) entry which is preliminary data.</text>
</comment>
<protein>
    <submittedName>
        <fullName evidence="1">Uncharacterized protein</fullName>
    </submittedName>
</protein>